<organism evidence="2 3">
    <name type="scientific">Panicum virgatum</name>
    <name type="common">Blackwell switchgrass</name>
    <dbReference type="NCBI Taxonomy" id="38727"/>
    <lineage>
        <taxon>Eukaryota</taxon>
        <taxon>Viridiplantae</taxon>
        <taxon>Streptophyta</taxon>
        <taxon>Embryophyta</taxon>
        <taxon>Tracheophyta</taxon>
        <taxon>Spermatophyta</taxon>
        <taxon>Magnoliopsida</taxon>
        <taxon>Liliopsida</taxon>
        <taxon>Poales</taxon>
        <taxon>Poaceae</taxon>
        <taxon>PACMAD clade</taxon>
        <taxon>Panicoideae</taxon>
        <taxon>Panicodae</taxon>
        <taxon>Paniceae</taxon>
        <taxon>Panicinae</taxon>
        <taxon>Panicum</taxon>
        <taxon>Panicum sect. Hiantes</taxon>
    </lineage>
</organism>
<sequence>MPPPFGAAAGVVCAPVCVSTACRASPVLWWCRPPMVRVPCGNRRESPRLSDGGTRMSSLSAVLARMRRLRSRSTIVMESSYLRGLLVRACRQRAAGRSSCHGELVTQAYRCRSGRSCCCRRQVAAVGDEDIEGNLVVLDAAHVGNRSSPASLLASSFRFSISAESSSC</sequence>
<dbReference type="AlphaFoldDB" id="A0A8T0Q5V8"/>
<name>A0A8T0Q5V8_PANVG</name>
<reference evidence="2" key="1">
    <citation type="submission" date="2020-05" db="EMBL/GenBank/DDBJ databases">
        <title>WGS assembly of Panicum virgatum.</title>
        <authorList>
            <person name="Lovell J.T."/>
            <person name="Jenkins J."/>
            <person name="Shu S."/>
            <person name="Juenger T.E."/>
            <person name="Schmutz J."/>
        </authorList>
    </citation>
    <scope>NUCLEOTIDE SEQUENCE</scope>
    <source>
        <strain evidence="2">AP13</strain>
    </source>
</reference>
<accession>A0A8T0Q5V8</accession>
<comment type="caution">
    <text evidence="2">The sequence shown here is derived from an EMBL/GenBank/DDBJ whole genome shotgun (WGS) entry which is preliminary data.</text>
</comment>
<evidence type="ECO:0000313" key="1">
    <source>
        <dbReference type="EMBL" id="KAG2564649.1"/>
    </source>
</evidence>
<dbReference type="Proteomes" id="UP000823388">
    <property type="component" value="Chromosome 7N"/>
</dbReference>
<keyword evidence="3" id="KW-1185">Reference proteome</keyword>
<proteinExistence type="predicted"/>
<dbReference type="Proteomes" id="UP000823388">
    <property type="component" value="Chromosome 7K"/>
</dbReference>
<gene>
    <name evidence="2" type="ORF">PVAP13_7KG091317</name>
    <name evidence="1" type="ORF">PVAP13_7NG077089</name>
</gene>
<dbReference type="EMBL" id="CM029049">
    <property type="protein sequence ID" value="KAG2570281.1"/>
    <property type="molecule type" value="Genomic_DNA"/>
</dbReference>
<protein>
    <submittedName>
        <fullName evidence="2">Uncharacterized protein</fullName>
    </submittedName>
</protein>
<evidence type="ECO:0000313" key="2">
    <source>
        <dbReference type="EMBL" id="KAG2570281.1"/>
    </source>
</evidence>
<dbReference type="EMBL" id="CM029050">
    <property type="protein sequence ID" value="KAG2564649.1"/>
    <property type="molecule type" value="Genomic_DNA"/>
</dbReference>
<evidence type="ECO:0000313" key="3">
    <source>
        <dbReference type="Proteomes" id="UP000823388"/>
    </source>
</evidence>